<dbReference type="OrthoDB" id="1957532at2"/>
<protein>
    <recommendedName>
        <fullName evidence="3">Spo0E like sporulation regulatory protein</fullName>
    </recommendedName>
</protein>
<dbReference type="InterPro" id="IPR018540">
    <property type="entry name" value="Spo0E-like"/>
</dbReference>
<dbReference type="GO" id="GO:0046983">
    <property type="term" value="F:protein dimerization activity"/>
    <property type="evidence" value="ECO:0007669"/>
    <property type="project" value="InterPro"/>
</dbReference>
<dbReference type="Pfam" id="PF09388">
    <property type="entry name" value="SpoOE-like"/>
    <property type="match status" value="1"/>
</dbReference>
<proteinExistence type="predicted"/>
<dbReference type="STRING" id="520762.AN619_20860"/>
<dbReference type="InterPro" id="IPR036638">
    <property type="entry name" value="HLH_DNA-bd_sf"/>
</dbReference>
<dbReference type="AlphaFoldDB" id="A0A140L2H1"/>
<reference evidence="1 2" key="1">
    <citation type="submission" date="2015-12" db="EMBL/GenBank/DDBJ databases">
        <title>Draft genome sequence of the thermoanaerobe Thermotalea metallivorans, an isolate from the runoff channel of the Great Artesian Basin, Australia.</title>
        <authorList>
            <person name="Patel B.K."/>
        </authorList>
    </citation>
    <scope>NUCLEOTIDE SEQUENCE [LARGE SCALE GENOMIC DNA]</scope>
    <source>
        <strain evidence="1 2">B2-1</strain>
    </source>
</reference>
<dbReference type="RefSeq" id="WP_083525087.1">
    <property type="nucleotide sequence ID" value="NZ_LOEE01000046.1"/>
</dbReference>
<evidence type="ECO:0000313" key="2">
    <source>
        <dbReference type="Proteomes" id="UP000070456"/>
    </source>
</evidence>
<evidence type="ECO:0008006" key="3">
    <source>
        <dbReference type="Google" id="ProtNLM"/>
    </source>
</evidence>
<dbReference type="InterPro" id="IPR037208">
    <property type="entry name" value="Spo0E-like_sf"/>
</dbReference>
<dbReference type="EMBL" id="LOEE01000046">
    <property type="protein sequence ID" value="KXG74746.1"/>
    <property type="molecule type" value="Genomic_DNA"/>
</dbReference>
<gene>
    <name evidence="1" type="ORF">AN619_20860</name>
</gene>
<comment type="caution">
    <text evidence="1">The sequence shown here is derived from an EMBL/GenBank/DDBJ whole genome shotgun (WGS) entry which is preliminary data.</text>
</comment>
<organism evidence="1 2">
    <name type="scientific">Thermotalea metallivorans</name>
    <dbReference type="NCBI Taxonomy" id="520762"/>
    <lineage>
        <taxon>Bacteria</taxon>
        <taxon>Bacillati</taxon>
        <taxon>Bacillota</taxon>
        <taxon>Clostridia</taxon>
        <taxon>Peptostreptococcales</taxon>
        <taxon>Thermotaleaceae</taxon>
        <taxon>Thermotalea</taxon>
    </lineage>
</organism>
<sequence length="51" mass="5855">MSNNELKKKIEALHTQLEMLIKGNNYNLLACSILECSQELDELIAAYMRVN</sequence>
<evidence type="ECO:0000313" key="1">
    <source>
        <dbReference type="EMBL" id="KXG74746.1"/>
    </source>
</evidence>
<dbReference type="GO" id="GO:0043937">
    <property type="term" value="P:regulation of sporulation"/>
    <property type="evidence" value="ECO:0007669"/>
    <property type="project" value="InterPro"/>
</dbReference>
<accession>A0A140L2H1</accession>
<dbReference type="Proteomes" id="UP000070456">
    <property type="component" value="Unassembled WGS sequence"/>
</dbReference>
<dbReference type="Gene3D" id="4.10.280.10">
    <property type="entry name" value="Helix-loop-helix DNA-binding domain"/>
    <property type="match status" value="1"/>
</dbReference>
<name>A0A140L2H1_9FIRM</name>
<dbReference type="SUPFAM" id="SSF140500">
    <property type="entry name" value="BAS1536-like"/>
    <property type="match status" value="1"/>
</dbReference>
<keyword evidence="2" id="KW-1185">Reference proteome</keyword>